<dbReference type="InterPro" id="IPR005522">
    <property type="entry name" value="IPK"/>
</dbReference>
<dbReference type="Gene3D" id="3.30.470.160">
    <property type="entry name" value="Inositol polyphosphate kinase"/>
    <property type="match status" value="1"/>
</dbReference>
<dbReference type="OrthoDB" id="2573163at2759"/>
<dbReference type="GO" id="GO:0046854">
    <property type="term" value="P:phosphatidylinositol phosphate biosynthetic process"/>
    <property type="evidence" value="ECO:0007669"/>
    <property type="project" value="TreeGrafter"/>
</dbReference>
<name>S9VR92_9TRYP</name>
<dbReference type="Pfam" id="PF03770">
    <property type="entry name" value="IPK"/>
    <property type="match status" value="2"/>
</dbReference>
<evidence type="ECO:0000256" key="3">
    <source>
        <dbReference type="ARBA" id="ARBA00022777"/>
    </source>
</evidence>
<dbReference type="EMBL" id="ATMH01006548">
    <property type="protein sequence ID" value="EPY25695.1"/>
    <property type="molecule type" value="Genomic_DNA"/>
</dbReference>
<gene>
    <name evidence="6" type="ORF">STCU_06548</name>
</gene>
<feature type="region of interest" description="Disordered" evidence="5">
    <location>
        <begin position="295"/>
        <end position="315"/>
    </location>
</feature>
<comment type="similarity">
    <text evidence="1 4">Belongs to the inositol phosphokinase (IPK) family.</text>
</comment>
<evidence type="ECO:0000313" key="6">
    <source>
        <dbReference type="EMBL" id="EPY25695.1"/>
    </source>
</evidence>
<dbReference type="GO" id="GO:0032958">
    <property type="term" value="P:inositol phosphate biosynthetic process"/>
    <property type="evidence" value="ECO:0007669"/>
    <property type="project" value="InterPro"/>
</dbReference>
<reference evidence="6 7" key="1">
    <citation type="journal article" date="2013" name="PLoS ONE">
        <title>Predicting the Proteins of Angomonas deanei, Strigomonas culicis and Their Respective Endosymbionts Reveals New Aspects of the Trypanosomatidae Family.</title>
        <authorList>
            <person name="Motta M.C."/>
            <person name="Martins A.C."/>
            <person name="de Souza S.S."/>
            <person name="Catta-Preta C.M."/>
            <person name="Silva R."/>
            <person name="Klein C.C."/>
            <person name="de Almeida L.G."/>
            <person name="de Lima Cunha O."/>
            <person name="Ciapina L.P."/>
            <person name="Brocchi M."/>
            <person name="Colabardini A.C."/>
            <person name="de Araujo Lima B."/>
            <person name="Machado C.R."/>
            <person name="de Almeida Soares C.M."/>
            <person name="Probst C.M."/>
            <person name="de Menezes C.B."/>
            <person name="Thompson C.E."/>
            <person name="Bartholomeu D.C."/>
            <person name="Gradia D.F."/>
            <person name="Pavoni D.P."/>
            <person name="Grisard E.C."/>
            <person name="Fantinatti-Garboggini F."/>
            <person name="Marchini F.K."/>
            <person name="Rodrigues-Luiz G.F."/>
            <person name="Wagner G."/>
            <person name="Goldman G.H."/>
            <person name="Fietto J.L."/>
            <person name="Elias M.C."/>
            <person name="Goldman M.H."/>
            <person name="Sagot M.F."/>
            <person name="Pereira M."/>
            <person name="Stoco P.H."/>
            <person name="de Mendonca-Neto R.P."/>
            <person name="Teixeira S.M."/>
            <person name="Maciel T.E."/>
            <person name="de Oliveira Mendes T.A."/>
            <person name="Urmenyi T.P."/>
            <person name="de Souza W."/>
            <person name="Schenkman S."/>
            <person name="de Vasconcelos A.T."/>
        </authorList>
    </citation>
    <scope>NUCLEOTIDE SEQUENCE [LARGE SCALE GENOMIC DNA]</scope>
</reference>
<sequence>MTEQFDTQGGHLDTLFYGKPTKNGETTIQKSTTAWEVFWYIAMHVAHVMFPDTEARHRYVSDTPCFSALEADDRQQLLSFLQAVAELRQFAPTLLRFRLPHGFVAHVVELQSALTFARRPSGDRGDIRTTVEETDGWMDVGECCASHILPVLFAQLYLDMRRVQAFDERFERTDWGLCLMDVTAGMREPCVMDLKLGCYRVSHMTRQAKVHRVEKKDSGKLVRQVGLRFTWMRRFAHVETVKNGVPRRVSKKETVDKKFGYHIHTAAQLAEVMRAFFSTNDEALLHDIVRRGSSEEDVSPRVGGSTHHVAGEQSLQRARRRAAGERISKLIHFFEKTGEGLFLLQDMAFVSSNVLFVYDAAEEDLKSLRNASIVYFIDFAHSCPRHLNFEEEKLGFVKGLKNTYALLFNEPLV</sequence>
<evidence type="ECO:0000256" key="5">
    <source>
        <dbReference type="SAM" id="MobiDB-lite"/>
    </source>
</evidence>
<accession>S9VR92</accession>
<evidence type="ECO:0000256" key="4">
    <source>
        <dbReference type="RuleBase" id="RU363090"/>
    </source>
</evidence>
<evidence type="ECO:0000256" key="2">
    <source>
        <dbReference type="ARBA" id="ARBA00022679"/>
    </source>
</evidence>
<dbReference type="Proteomes" id="UP000015354">
    <property type="component" value="Unassembled WGS sequence"/>
</dbReference>
<protein>
    <recommendedName>
        <fullName evidence="4">Kinase</fullName>
        <ecNumber evidence="4">2.7.-.-</ecNumber>
    </recommendedName>
</protein>
<organism evidence="6 7">
    <name type="scientific">Strigomonas culicis</name>
    <dbReference type="NCBI Taxonomy" id="28005"/>
    <lineage>
        <taxon>Eukaryota</taxon>
        <taxon>Discoba</taxon>
        <taxon>Euglenozoa</taxon>
        <taxon>Kinetoplastea</taxon>
        <taxon>Metakinetoplastina</taxon>
        <taxon>Trypanosomatida</taxon>
        <taxon>Trypanosomatidae</taxon>
        <taxon>Strigomonadinae</taxon>
        <taxon>Strigomonas</taxon>
    </lineage>
</organism>
<dbReference type="EC" id="2.7.-.-" evidence="4"/>
<dbReference type="AlphaFoldDB" id="S9VR92"/>
<dbReference type="InterPro" id="IPR038286">
    <property type="entry name" value="IPK_sf"/>
</dbReference>
<keyword evidence="7" id="KW-1185">Reference proteome</keyword>
<keyword evidence="3 4" id="KW-0418">Kinase</keyword>
<proteinExistence type="inferred from homology"/>
<dbReference type="GO" id="GO:0005737">
    <property type="term" value="C:cytoplasm"/>
    <property type="evidence" value="ECO:0007669"/>
    <property type="project" value="TreeGrafter"/>
</dbReference>
<evidence type="ECO:0000313" key="7">
    <source>
        <dbReference type="Proteomes" id="UP000015354"/>
    </source>
</evidence>
<evidence type="ECO:0000256" key="1">
    <source>
        <dbReference type="ARBA" id="ARBA00007374"/>
    </source>
</evidence>
<dbReference type="GO" id="GO:0000828">
    <property type="term" value="F:inositol hexakisphosphate kinase activity"/>
    <property type="evidence" value="ECO:0007669"/>
    <property type="project" value="TreeGrafter"/>
</dbReference>
<dbReference type="PANTHER" id="PTHR12400">
    <property type="entry name" value="INOSITOL POLYPHOSPHATE KINASE"/>
    <property type="match status" value="1"/>
</dbReference>
<comment type="caution">
    <text evidence="6">The sequence shown here is derived from an EMBL/GenBank/DDBJ whole genome shotgun (WGS) entry which is preliminary data.</text>
</comment>
<dbReference type="GO" id="GO:0005634">
    <property type="term" value="C:nucleus"/>
    <property type="evidence" value="ECO:0007669"/>
    <property type="project" value="TreeGrafter"/>
</dbReference>
<dbReference type="SUPFAM" id="SSF56104">
    <property type="entry name" value="SAICAR synthase-like"/>
    <property type="match status" value="1"/>
</dbReference>
<keyword evidence="2 4" id="KW-0808">Transferase</keyword>
<dbReference type="PANTHER" id="PTHR12400:SF21">
    <property type="entry name" value="KINASE"/>
    <property type="match status" value="1"/>
</dbReference>